<accession>A0A822UYV8</accession>
<comment type="caution">
    <text evidence="1">The sequence shown here is derived from an EMBL/GenBank/DDBJ whole genome shotgun (WGS) entry which is preliminary data.</text>
</comment>
<sequence length="26" mass="2821">MADISARGRVELTIHKISDVLPSAIK</sequence>
<gene>
    <name evidence="1" type="ORF">AGR4A_Cc180003</name>
</gene>
<dbReference type="EMBL" id="FCNL01000010">
    <property type="protein sequence ID" value="CVI15095.1"/>
    <property type="molecule type" value="Genomic_DNA"/>
</dbReference>
<evidence type="ECO:0000313" key="1">
    <source>
        <dbReference type="EMBL" id="CVI15095.1"/>
    </source>
</evidence>
<protein>
    <submittedName>
        <fullName evidence="1">Uncharacterized protein</fullName>
    </submittedName>
</protein>
<dbReference type="Proteomes" id="UP000192074">
    <property type="component" value="Unassembled WGS sequence"/>
</dbReference>
<organism evidence="1 2">
    <name type="scientific">Agrobacterium tumefaciens str. B6</name>
    <dbReference type="NCBI Taxonomy" id="1183423"/>
    <lineage>
        <taxon>Bacteria</taxon>
        <taxon>Pseudomonadati</taxon>
        <taxon>Pseudomonadota</taxon>
        <taxon>Alphaproteobacteria</taxon>
        <taxon>Hyphomicrobiales</taxon>
        <taxon>Rhizobiaceae</taxon>
        <taxon>Rhizobium/Agrobacterium group</taxon>
        <taxon>Agrobacterium</taxon>
        <taxon>Agrobacterium tumefaciens complex</taxon>
    </lineage>
</organism>
<proteinExistence type="predicted"/>
<evidence type="ECO:0000313" key="2">
    <source>
        <dbReference type="Proteomes" id="UP000192074"/>
    </source>
</evidence>
<reference evidence="1 2" key="1">
    <citation type="submission" date="2016-01" db="EMBL/GenBank/DDBJ databases">
        <authorList>
            <person name="Regsiter A."/>
            <person name="william w."/>
        </authorList>
    </citation>
    <scope>NUCLEOTIDE SEQUENCE [LARGE SCALE GENOMIC DNA]</scope>
    <source>
        <strain evidence="1 2">B6</strain>
    </source>
</reference>
<name>A0A822UYV8_AGRTU</name>
<dbReference type="AlphaFoldDB" id="A0A822UYV8"/>